<reference evidence="2 3" key="1">
    <citation type="journal article" date="2010" name="Genome Biol.">
        <title>A first genome assembly of the barley fungal pathogen Pyrenophora teres f. teres.</title>
        <authorList>
            <person name="Ellwood S.R."/>
            <person name="Liu Z."/>
            <person name="Syme R.A."/>
            <person name="Lai Z."/>
            <person name="Hane J.K."/>
            <person name="Keiper F."/>
            <person name="Moffat C.S."/>
            <person name="Oliver R.P."/>
            <person name="Friesen T.L."/>
        </authorList>
    </citation>
    <scope>NUCLEOTIDE SEQUENCE [LARGE SCALE GENOMIC DNA]</scope>
    <source>
        <strain evidence="2 3">0-1</strain>
    </source>
</reference>
<organism evidence="3">
    <name type="scientific">Pyrenophora teres f. teres (strain 0-1)</name>
    <name type="common">Barley net blotch fungus</name>
    <name type="synonym">Drechslera teres f. teres</name>
    <dbReference type="NCBI Taxonomy" id="861557"/>
    <lineage>
        <taxon>Eukaryota</taxon>
        <taxon>Fungi</taxon>
        <taxon>Dikarya</taxon>
        <taxon>Ascomycota</taxon>
        <taxon>Pezizomycotina</taxon>
        <taxon>Dothideomycetes</taxon>
        <taxon>Pleosporomycetidae</taxon>
        <taxon>Pleosporales</taxon>
        <taxon>Pleosporineae</taxon>
        <taxon>Pleosporaceae</taxon>
        <taxon>Pyrenophora</taxon>
    </lineage>
</organism>
<feature type="region of interest" description="Disordered" evidence="1">
    <location>
        <begin position="192"/>
        <end position="213"/>
    </location>
</feature>
<name>E3S736_PYRTT</name>
<gene>
    <name evidence="2" type="ORF">PTT_18602</name>
</gene>
<dbReference type="AlphaFoldDB" id="E3S736"/>
<proteinExistence type="predicted"/>
<dbReference type="OrthoDB" id="3661843at2759"/>
<dbReference type="HOGENOM" id="CLU_1320787_0_0_1"/>
<sequence>MRIAAALWRQAAPIPRRTSTERVKELLGLSDEQWPTFLQVSLEVCKDYAGYKLSDISEDEKIRMKMRIKDGMRKKRLPKIDDEALEWRVSKCLPELRVKNRDIEHCHGWEATTNKSFPRTLLKEAVLMHADKLPTGNLRYWSQIPRDVQLIFAEEANRKLSERDLPILDETALLYRLRKYMNHWLKSGLQGQAEDREEVYDDQSPISERTKTR</sequence>
<evidence type="ECO:0000313" key="2">
    <source>
        <dbReference type="EMBL" id="EFQ86231.1"/>
    </source>
</evidence>
<dbReference type="EMBL" id="GL537499">
    <property type="protein sequence ID" value="EFQ86231.1"/>
    <property type="molecule type" value="Genomic_DNA"/>
</dbReference>
<dbReference type="Proteomes" id="UP000001067">
    <property type="component" value="Unassembled WGS sequence"/>
</dbReference>
<evidence type="ECO:0000313" key="3">
    <source>
        <dbReference type="Proteomes" id="UP000001067"/>
    </source>
</evidence>
<dbReference type="KEGG" id="pte:PTT_18602"/>
<evidence type="ECO:0000256" key="1">
    <source>
        <dbReference type="SAM" id="MobiDB-lite"/>
    </source>
</evidence>
<keyword evidence="3" id="KW-1185">Reference proteome</keyword>
<protein>
    <submittedName>
        <fullName evidence="2">Uncharacterized protein</fullName>
    </submittedName>
</protein>
<accession>E3S736</accession>